<dbReference type="EMBL" id="CP040818">
    <property type="protein sequence ID" value="QDL93532.1"/>
    <property type="molecule type" value="Genomic_DNA"/>
</dbReference>
<accession>A0A5B8G2V5</accession>
<organism evidence="3 4">
    <name type="scientific">Paroceanicella profunda</name>
    <dbReference type="NCBI Taxonomy" id="2579971"/>
    <lineage>
        <taxon>Bacteria</taxon>
        <taxon>Pseudomonadati</taxon>
        <taxon>Pseudomonadota</taxon>
        <taxon>Alphaproteobacteria</taxon>
        <taxon>Rhodobacterales</taxon>
        <taxon>Paracoccaceae</taxon>
        <taxon>Paroceanicella</taxon>
    </lineage>
</organism>
<evidence type="ECO:0000256" key="2">
    <source>
        <dbReference type="SAM" id="Phobius"/>
    </source>
</evidence>
<dbReference type="AlphaFoldDB" id="A0A5B8G2V5"/>
<name>A0A5B8G2V5_9RHOB</name>
<feature type="transmembrane region" description="Helical" evidence="2">
    <location>
        <begin position="12"/>
        <end position="35"/>
    </location>
</feature>
<dbReference type="OrthoDB" id="7799972at2"/>
<dbReference type="RefSeq" id="WP_138577116.1">
    <property type="nucleotide sequence ID" value="NZ_CP040818.1"/>
</dbReference>
<gene>
    <name evidence="3" type="ORF">FDP22_01070</name>
</gene>
<feature type="compositionally biased region" description="Low complexity" evidence="1">
    <location>
        <begin position="408"/>
        <end position="420"/>
    </location>
</feature>
<evidence type="ECO:0000313" key="4">
    <source>
        <dbReference type="Proteomes" id="UP000305888"/>
    </source>
</evidence>
<keyword evidence="2" id="KW-0812">Transmembrane</keyword>
<evidence type="ECO:0008006" key="5">
    <source>
        <dbReference type="Google" id="ProtNLM"/>
    </source>
</evidence>
<feature type="transmembrane region" description="Helical" evidence="2">
    <location>
        <begin position="337"/>
        <end position="356"/>
    </location>
</feature>
<keyword evidence="2" id="KW-0472">Membrane</keyword>
<feature type="transmembrane region" description="Helical" evidence="2">
    <location>
        <begin position="83"/>
        <end position="104"/>
    </location>
</feature>
<feature type="transmembrane region" description="Helical" evidence="2">
    <location>
        <begin position="47"/>
        <end position="71"/>
    </location>
</feature>
<dbReference type="Proteomes" id="UP000305888">
    <property type="component" value="Chromosome"/>
</dbReference>
<feature type="compositionally biased region" description="Pro residues" evidence="1">
    <location>
        <begin position="421"/>
        <end position="435"/>
    </location>
</feature>
<evidence type="ECO:0000313" key="3">
    <source>
        <dbReference type="EMBL" id="QDL93532.1"/>
    </source>
</evidence>
<dbReference type="KEGG" id="ppru:FDP22_01070"/>
<keyword evidence="4" id="KW-1185">Reference proteome</keyword>
<proteinExistence type="predicted"/>
<sequence>MRNARELQEHLAWLDTFTPLALGVLSVASGIYTYLGVSGLLERTGALSFLAAVAYSVAVSVAIFVFWSYVLKLLPAMTRAGGRIGLFLATAIGCVAIVAMSSWLNAAALAGSAAVEQHLATTVQDYQRALERANTNAVSAQSLGRDVERARISFEDLSAQEASGELSGISGQGAVYRLLRQKSEELAALETQIGAQTEPIAAAFETGNGILSRMRELIAEQGPVETRSIAFSEQSVRLAGVIATLRQLSVAPLVSRAAEDLRAAVVLPELDGGSAAARSAQDATIRSVLEAIDRRAASLGEAAQQVLDLPPPEETTYTAISTADAVIRYAGDFVPSWAGAIAIDLLPGVLVMILAVTQGAIRGNRRELTLEQTMTLSDLEAAMRALRRIETAQMQGAEALVHAPRPPAAEAAVPTTRAPDPDAPAVPATQPPDPAAPGAAGAPGDRPRAAE</sequence>
<feature type="region of interest" description="Disordered" evidence="1">
    <location>
        <begin position="404"/>
        <end position="451"/>
    </location>
</feature>
<reference evidence="3 4" key="1">
    <citation type="submission" date="2019-06" db="EMBL/GenBank/DDBJ databases">
        <title>Genome sequence of Rhodobacteraceae bacterium D4M1.</title>
        <authorList>
            <person name="Cao J."/>
        </authorList>
    </citation>
    <scope>NUCLEOTIDE SEQUENCE [LARGE SCALE GENOMIC DNA]</scope>
    <source>
        <strain evidence="3 4">D4M1</strain>
    </source>
</reference>
<keyword evidence="2" id="KW-1133">Transmembrane helix</keyword>
<evidence type="ECO:0000256" key="1">
    <source>
        <dbReference type="SAM" id="MobiDB-lite"/>
    </source>
</evidence>
<protein>
    <recommendedName>
        <fullName evidence="5">DUF4407 domain-containing protein</fullName>
    </recommendedName>
</protein>